<dbReference type="EMBL" id="CP060010">
    <property type="protein sequence ID" value="QTN34588.1"/>
    <property type="molecule type" value="Genomic_DNA"/>
</dbReference>
<dbReference type="NCBIfam" id="TIGR04350">
    <property type="entry name" value="C_S_lyase_PatB"/>
    <property type="match status" value="1"/>
</dbReference>
<evidence type="ECO:0000256" key="5">
    <source>
        <dbReference type="ARBA" id="ARBA00037974"/>
    </source>
</evidence>
<dbReference type="GO" id="GO:0047804">
    <property type="term" value="F:cysteine-S-conjugate beta-lyase activity"/>
    <property type="evidence" value="ECO:0007669"/>
    <property type="project" value="UniProtKB-EC"/>
</dbReference>
<feature type="domain" description="Aminotransferase class I/classII large" evidence="6">
    <location>
        <begin position="37"/>
        <end position="382"/>
    </location>
</feature>
<keyword evidence="4" id="KW-0456">Lyase</keyword>
<evidence type="ECO:0000256" key="3">
    <source>
        <dbReference type="ARBA" id="ARBA00022898"/>
    </source>
</evidence>
<dbReference type="Gene3D" id="3.90.1150.10">
    <property type="entry name" value="Aspartate Aminotransferase, domain 1"/>
    <property type="match status" value="1"/>
</dbReference>
<dbReference type="CDD" id="cd00609">
    <property type="entry name" value="AAT_like"/>
    <property type="match status" value="1"/>
</dbReference>
<dbReference type="PANTHER" id="PTHR43525:SF1">
    <property type="entry name" value="PROTEIN MALY"/>
    <property type="match status" value="1"/>
</dbReference>
<dbReference type="AlphaFoldDB" id="A0A975I603"/>
<dbReference type="Pfam" id="PF00155">
    <property type="entry name" value="Aminotran_1_2"/>
    <property type="match status" value="1"/>
</dbReference>
<protein>
    <recommendedName>
        <fullName evidence="2">cysteine-S-conjugate beta-lyase</fullName>
        <ecNumber evidence="2">4.4.1.13</ecNumber>
    </recommendedName>
</protein>
<dbReference type="EC" id="4.4.1.13" evidence="2"/>
<accession>A0A975I603</accession>
<evidence type="ECO:0000259" key="6">
    <source>
        <dbReference type="Pfam" id="PF00155"/>
    </source>
</evidence>
<keyword evidence="7" id="KW-0808">Transferase</keyword>
<sequence>MNFDEVINRFGTHSVKWDMMEPIYGVPAKDGIAMWVADMDFRPPQCVADAITKMQDQGVYGYYGDEAPYKDAICWWMENRHGWKVTAPEIFTTHGLVNGTAVCVDAFSQPGDGIVLMTPVYHAFARVIKAAGREVVECELANKNGRYEMDFDAWDAQMKGHETMLILCSPHNPGGRVWTREELQGVADFAKRHDLILVSDEIHHDLVFPGVTHTPMTLVDPSIMDRLVMMTATTKTFNIAGSHSGNVIIPDPDLRARFAGRMAALGLSPNSFGLYMAEAAYTPEGAKWVDALVTYLDGNRQLLDAAIADIPGLASMPMEATYLGWVDFSGTGMAREEFTKRVEKDARIAVNHGPTFGKGGENFLRFNFATPRSVVQTAVERLAEAFKDLQ</sequence>
<evidence type="ECO:0000313" key="7">
    <source>
        <dbReference type="EMBL" id="QTN34588.1"/>
    </source>
</evidence>
<dbReference type="SUPFAM" id="SSF53383">
    <property type="entry name" value="PLP-dependent transferases"/>
    <property type="match status" value="1"/>
</dbReference>
<dbReference type="InterPro" id="IPR015422">
    <property type="entry name" value="PyrdxlP-dep_Trfase_small"/>
</dbReference>
<dbReference type="KEGG" id="cact:HZ995_08670"/>
<evidence type="ECO:0000313" key="8">
    <source>
        <dbReference type="Proteomes" id="UP000665026"/>
    </source>
</evidence>
<dbReference type="GO" id="GO:0030170">
    <property type="term" value="F:pyridoxal phosphate binding"/>
    <property type="evidence" value="ECO:0007669"/>
    <property type="project" value="InterPro"/>
</dbReference>
<evidence type="ECO:0000256" key="1">
    <source>
        <dbReference type="ARBA" id="ARBA00001933"/>
    </source>
</evidence>
<dbReference type="RefSeq" id="WP_209355280.1">
    <property type="nucleotide sequence ID" value="NZ_CP060010.1"/>
</dbReference>
<keyword evidence="7" id="KW-0032">Aminotransferase</keyword>
<dbReference type="InterPro" id="IPR027619">
    <property type="entry name" value="C-S_lyase_PatB-like"/>
</dbReference>
<evidence type="ECO:0000256" key="4">
    <source>
        <dbReference type="ARBA" id="ARBA00023239"/>
    </source>
</evidence>
<keyword evidence="3" id="KW-0663">Pyridoxal phosphate</keyword>
<dbReference type="PANTHER" id="PTHR43525">
    <property type="entry name" value="PROTEIN MALY"/>
    <property type="match status" value="1"/>
</dbReference>
<name>A0A975I603_9RHOB</name>
<comment type="similarity">
    <text evidence="5">Belongs to the class-II pyridoxal-phosphate-dependent aminotransferase family. MalY/PatB cystathionine beta-lyase subfamily.</text>
</comment>
<dbReference type="Proteomes" id="UP000665026">
    <property type="component" value="Chromosome"/>
</dbReference>
<evidence type="ECO:0000256" key="2">
    <source>
        <dbReference type="ARBA" id="ARBA00012224"/>
    </source>
</evidence>
<dbReference type="Gene3D" id="3.40.640.10">
    <property type="entry name" value="Type I PLP-dependent aspartate aminotransferase-like (Major domain)"/>
    <property type="match status" value="1"/>
</dbReference>
<proteinExistence type="inferred from homology"/>
<organism evidence="7 8">
    <name type="scientific">Cognatishimia activa</name>
    <dbReference type="NCBI Taxonomy" id="1715691"/>
    <lineage>
        <taxon>Bacteria</taxon>
        <taxon>Pseudomonadati</taxon>
        <taxon>Pseudomonadota</taxon>
        <taxon>Alphaproteobacteria</taxon>
        <taxon>Rhodobacterales</taxon>
        <taxon>Paracoccaceae</taxon>
        <taxon>Cognatishimia</taxon>
    </lineage>
</organism>
<dbReference type="InterPro" id="IPR015424">
    <property type="entry name" value="PyrdxlP-dep_Trfase"/>
</dbReference>
<dbReference type="GO" id="GO:0008483">
    <property type="term" value="F:transaminase activity"/>
    <property type="evidence" value="ECO:0007669"/>
    <property type="project" value="UniProtKB-KW"/>
</dbReference>
<dbReference type="InterPro" id="IPR015421">
    <property type="entry name" value="PyrdxlP-dep_Trfase_major"/>
</dbReference>
<dbReference type="InterPro" id="IPR051798">
    <property type="entry name" value="Class-II_PLP-Dep_Aminotrans"/>
</dbReference>
<reference evidence="7" key="1">
    <citation type="submission" date="2020-07" db="EMBL/GenBank/DDBJ databases">
        <title>Genome sequences of bacteria associated with the marine, planktonic diatom Thalassiosira profunda strain ECT2AJA-044.</title>
        <authorList>
            <person name="Gargas C.B."/>
            <person name="Roberts W.R."/>
            <person name="Alverson A.J."/>
        </authorList>
    </citation>
    <scope>NUCLEOTIDE SEQUENCE</scope>
    <source>
        <strain evidence="7">ECT2AJA-044</strain>
    </source>
</reference>
<dbReference type="InterPro" id="IPR004839">
    <property type="entry name" value="Aminotransferase_I/II_large"/>
</dbReference>
<comment type="cofactor">
    <cofactor evidence="1">
        <name>pyridoxal 5'-phosphate</name>
        <dbReference type="ChEBI" id="CHEBI:597326"/>
    </cofactor>
</comment>
<gene>
    <name evidence="7" type="ORF">HZ995_08670</name>
</gene>